<evidence type="ECO:0000313" key="5">
    <source>
        <dbReference type="Proteomes" id="UP000191285"/>
    </source>
</evidence>
<dbReference type="EMBL" id="MLKD01000016">
    <property type="protein sequence ID" value="OQE19128.1"/>
    <property type="molecule type" value="Genomic_DNA"/>
</dbReference>
<evidence type="ECO:0000313" key="4">
    <source>
        <dbReference type="EMBL" id="OQE19128.1"/>
    </source>
</evidence>
<dbReference type="OrthoDB" id="1911848at2759"/>
<protein>
    <submittedName>
        <fullName evidence="4">Uncharacterized protein</fullName>
    </submittedName>
</protein>
<dbReference type="Proteomes" id="UP000191285">
    <property type="component" value="Unassembled WGS sequence"/>
</dbReference>
<feature type="domain" description="DUF7580" evidence="3">
    <location>
        <begin position="400"/>
        <end position="636"/>
    </location>
</feature>
<evidence type="ECO:0000259" key="2">
    <source>
        <dbReference type="Pfam" id="PF14479"/>
    </source>
</evidence>
<dbReference type="Gene3D" id="1.10.510.10">
    <property type="entry name" value="Transferase(Phosphotransferase) domain 1"/>
    <property type="match status" value="1"/>
</dbReference>
<feature type="region of interest" description="Disordered" evidence="1">
    <location>
        <begin position="240"/>
        <end position="259"/>
    </location>
</feature>
<dbReference type="InterPro" id="IPR056002">
    <property type="entry name" value="DUF7580"/>
</dbReference>
<evidence type="ECO:0000256" key="1">
    <source>
        <dbReference type="SAM" id="MobiDB-lite"/>
    </source>
</evidence>
<accession>A0A1V6SYI3</accession>
<dbReference type="SUPFAM" id="SSF56112">
    <property type="entry name" value="Protein kinase-like (PK-like)"/>
    <property type="match status" value="1"/>
</dbReference>
<organism evidence="4 5">
    <name type="scientific">Penicillium steckii</name>
    <dbReference type="NCBI Taxonomy" id="303698"/>
    <lineage>
        <taxon>Eukaryota</taxon>
        <taxon>Fungi</taxon>
        <taxon>Dikarya</taxon>
        <taxon>Ascomycota</taxon>
        <taxon>Pezizomycotina</taxon>
        <taxon>Eurotiomycetes</taxon>
        <taxon>Eurotiomycetidae</taxon>
        <taxon>Eurotiales</taxon>
        <taxon>Aspergillaceae</taxon>
        <taxon>Penicillium</taxon>
    </lineage>
</organism>
<dbReference type="InterPro" id="IPR011009">
    <property type="entry name" value="Kinase-like_dom_sf"/>
</dbReference>
<gene>
    <name evidence="4" type="ORF">PENSTE_c016G03512</name>
</gene>
<comment type="caution">
    <text evidence="4">The sequence shown here is derived from an EMBL/GenBank/DDBJ whole genome shotgun (WGS) entry which is preliminary data.</text>
</comment>
<dbReference type="STRING" id="303698.A0A1V6SYI3"/>
<name>A0A1V6SYI3_9EURO</name>
<dbReference type="Gene3D" id="1.20.120.1020">
    <property type="entry name" value="Prion-inhibition and propagation, HeLo domain"/>
    <property type="match status" value="1"/>
</dbReference>
<dbReference type="Pfam" id="PF14479">
    <property type="entry name" value="HeLo"/>
    <property type="match status" value="1"/>
</dbReference>
<dbReference type="PANTHER" id="PTHR37542:SF1">
    <property type="entry name" value="PRION-INHIBITION AND PROPAGATION HELO DOMAIN-CONTAINING PROTEIN"/>
    <property type="match status" value="1"/>
</dbReference>
<dbReference type="InterPro" id="IPR029498">
    <property type="entry name" value="HeLo_dom"/>
</dbReference>
<reference evidence="5" key="1">
    <citation type="journal article" date="2017" name="Nat. Microbiol.">
        <title>Global analysis of biosynthetic gene clusters reveals vast potential of secondary metabolite production in Penicillium species.</title>
        <authorList>
            <person name="Nielsen J.C."/>
            <person name="Grijseels S."/>
            <person name="Prigent S."/>
            <person name="Ji B."/>
            <person name="Dainat J."/>
            <person name="Nielsen K.F."/>
            <person name="Frisvad J.C."/>
            <person name="Workman M."/>
            <person name="Nielsen J."/>
        </authorList>
    </citation>
    <scope>NUCLEOTIDE SEQUENCE [LARGE SCALE GENOMIC DNA]</scope>
    <source>
        <strain evidence="5">IBT 24891</strain>
    </source>
</reference>
<dbReference type="AlphaFoldDB" id="A0A1V6SYI3"/>
<dbReference type="PANTHER" id="PTHR37542">
    <property type="entry name" value="HELO DOMAIN-CONTAINING PROTEIN-RELATED"/>
    <property type="match status" value="1"/>
</dbReference>
<dbReference type="InterPro" id="IPR038305">
    <property type="entry name" value="HeLo_sf"/>
</dbReference>
<dbReference type="Pfam" id="PF24476">
    <property type="entry name" value="DUF7580"/>
    <property type="match status" value="1"/>
</dbReference>
<keyword evidence="5" id="KW-1185">Reference proteome</keyword>
<feature type="domain" description="Prion-inhibition and propagation HeLo" evidence="2">
    <location>
        <begin position="5"/>
        <end position="201"/>
    </location>
</feature>
<proteinExistence type="predicted"/>
<evidence type="ECO:0000259" key="3">
    <source>
        <dbReference type="Pfam" id="PF24476"/>
    </source>
</evidence>
<sequence length="669" mass="76150">MEVVGLGISIASIVSILQTCVAGYRTLHTALELGESAVGLSLRFRLEETRLRLWAKSRGIDVQDEEESTSSVTQLRKDDVLEIPAIRQLVAEVLGRTLQVLDRYTKIKDRYKSIQNDQGLKDILSKDDSLSLSFNQVLKFRGGLGRKEQDISQRNSFRSKLRWGLKDKEALEELLAELTSFNDGLESLLPRRDTILITQGLMGEVIQLPIELQTQPQASVLSDKRISGIVDLRRLNKTNLSEEDSGSSTRRTSDGTQAAQSLDEIQIQDEPLIDTASFENFMAPRIKYTRGFERDSDCILDVPPTRSMYLYSKNASSGSREYVMVEWRSQQTESAYSKISPETMKTRQKHLVFILHQTAITDNGFRVLDCLGYTVTEGRLPNGQSHPLIGFVYRLPPSDEGSSKSTVPMPLREIIEEAYHSEETRIPTLDDRYRLAYVLATAVYQLHCAGWIHRKLSSYNILFFPDPSSGVLDFTKPFICGWQYARPNQWTEASDGNKFLSEKVDGSNRHKNIFGRGAFGLGDLEMYVHPDRLDYENGVPLFRRSYDIYSLGVILAEIAFWEPIMVLCDPEEREKMARFEAYSSPLRLSWSKTVIGVVKKELGSEMGTVYQNAVRFCLEGRKGFNEKQRVGYEEIDQKDQAKQDLGRLEPGIEKEFFWMVVEELGRISE</sequence>